<gene>
    <name evidence="1" type="ORF">CEXT_474991</name>
</gene>
<name>A0AAV4N1Q3_CAEEX</name>
<reference evidence="1 2" key="1">
    <citation type="submission" date="2021-06" db="EMBL/GenBank/DDBJ databases">
        <title>Caerostris extrusa draft genome.</title>
        <authorList>
            <person name="Kono N."/>
            <person name="Arakawa K."/>
        </authorList>
    </citation>
    <scope>NUCLEOTIDE SEQUENCE [LARGE SCALE GENOMIC DNA]</scope>
</reference>
<evidence type="ECO:0000313" key="1">
    <source>
        <dbReference type="EMBL" id="GIX77517.1"/>
    </source>
</evidence>
<keyword evidence="2" id="KW-1185">Reference proteome</keyword>
<dbReference type="AlphaFoldDB" id="A0AAV4N1Q3"/>
<protein>
    <submittedName>
        <fullName evidence="1">Uncharacterized protein</fullName>
    </submittedName>
</protein>
<organism evidence="1 2">
    <name type="scientific">Caerostris extrusa</name>
    <name type="common">Bark spider</name>
    <name type="synonym">Caerostris bankana</name>
    <dbReference type="NCBI Taxonomy" id="172846"/>
    <lineage>
        <taxon>Eukaryota</taxon>
        <taxon>Metazoa</taxon>
        <taxon>Ecdysozoa</taxon>
        <taxon>Arthropoda</taxon>
        <taxon>Chelicerata</taxon>
        <taxon>Arachnida</taxon>
        <taxon>Araneae</taxon>
        <taxon>Araneomorphae</taxon>
        <taxon>Entelegynae</taxon>
        <taxon>Araneoidea</taxon>
        <taxon>Araneidae</taxon>
        <taxon>Caerostris</taxon>
    </lineage>
</organism>
<accession>A0AAV4N1Q3</accession>
<dbReference type="EMBL" id="BPLR01020334">
    <property type="protein sequence ID" value="GIX77517.1"/>
    <property type="molecule type" value="Genomic_DNA"/>
</dbReference>
<proteinExistence type="predicted"/>
<dbReference type="Proteomes" id="UP001054945">
    <property type="component" value="Unassembled WGS sequence"/>
</dbReference>
<sequence>MAAVQQYGDGAPLEKRVSAINSAPQQKGSPQLRNNSFSGMGLHTCQLALLLKLNAPAIYVPNPDAPAKRRPAAPRLLIFPTCREKCFINELCKPRLNDAILRFVREGWCFYS</sequence>
<evidence type="ECO:0000313" key="2">
    <source>
        <dbReference type="Proteomes" id="UP001054945"/>
    </source>
</evidence>
<comment type="caution">
    <text evidence="1">The sequence shown here is derived from an EMBL/GenBank/DDBJ whole genome shotgun (WGS) entry which is preliminary data.</text>
</comment>